<dbReference type="EMBL" id="JAGRRH010000001">
    <property type="protein sequence ID" value="KAG7374257.1"/>
    <property type="molecule type" value="Genomic_DNA"/>
</dbReference>
<dbReference type="PANTHER" id="PTHR21206">
    <property type="entry name" value="SLD5 PROTEIN"/>
    <property type="match status" value="1"/>
</dbReference>
<organism evidence="3 4">
    <name type="scientific">Nitzschia inconspicua</name>
    <dbReference type="NCBI Taxonomy" id="303405"/>
    <lineage>
        <taxon>Eukaryota</taxon>
        <taxon>Sar</taxon>
        <taxon>Stramenopiles</taxon>
        <taxon>Ochrophyta</taxon>
        <taxon>Bacillariophyta</taxon>
        <taxon>Bacillariophyceae</taxon>
        <taxon>Bacillariophycidae</taxon>
        <taxon>Bacillariales</taxon>
        <taxon>Bacillariaceae</taxon>
        <taxon>Nitzschia</taxon>
    </lineage>
</organism>
<dbReference type="GO" id="GO:0000811">
    <property type="term" value="C:GINS complex"/>
    <property type="evidence" value="ECO:0007669"/>
    <property type="project" value="TreeGrafter"/>
</dbReference>
<dbReference type="Pfam" id="PF05916">
    <property type="entry name" value="Sld5"/>
    <property type="match status" value="1"/>
</dbReference>
<comment type="caution">
    <text evidence="3">The sequence shown here is derived from an EMBL/GenBank/DDBJ whole genome shotgun (WGS) entry which is preliminary data.</text>
</comment>
<feature type="domain" description="GINS subunit" evidence="2">
    <location>
        <begin position="140"/>
        <end position="230"/>
    </location>
</feature>
<evidence type="ECO:0000259" key="2">
    <source>
        <dbReference type="Pfam" id="PF05916"/>
    </source>
</evidence>
<dbReference type="AlphaFoldDB" id="A0A9K3M5E8"/>
<proteinExistence type="predicted"/>
<dbReference type="GO" id="GO:0000727">
    <property type="term" value="P:double-strand break repair via break-induced replication"/>
    <property type="evidence" value="ECO:0007669"/>
    <property type="project" value="TreeGrafter"/>
</dbReference>
<dbReference type="InterPro" id="IPR021151">
    <property type="entry name" value="GINS_A"/>
</dbReference>
<keyword evidence="4" id="KW-1185">Reference proteome</keyword>
<evidence type="ECO:0000313" key="3">
    <source>
        <dbReference type="EMBL" id="KAG7374257.1"/>
    </source>
</evidence>
<feature type="compositionally biased region" description="Basic and acidic residues" evidence="1">
    <location>
        <begin position="16"/>
        <end position="34"/>
    </location>
</feature>
<dbReference type="GO" id="GO:0006261">
    <property type="term" value="P:DNA-templated DNA replication"/>
    <property type="evidence" value="ECO:0007669"/>
    <property type="project" value="InterPro"/>
</dbReference>
<dbReference type="InterPro" id="IPR038749">
    <property type="entry name" value="Sld5_GINS_A"/>
</dbReference>
<dbReference type="InterPro" id="IPR008591">
    <property type="entry name" value="GINS_Sld5"/>
</dbReference>
<reference evidence="3" key="1">
    <citation type="journal article" date="2021" name="Sci. Rep.">
        <title>Diploid genomic architecture of Nitzschia inconspicua, an elite biomass production diatom.</title>
        <authorList>
            <person name="Oliver A."/>
            <person name="Podell S."/>
            <person name="Pinowska A."/>
            <person name="Traller J.C."/>
            <person name="Smith S.R."/>
            <person name="McClure R."/>
            <person name="Beliaev A."/>
            <person name="Bohutskyi P."/>
            <person name="Hill E.A."/>
            <person name="Rabines A."/>
            <person name="Zheng H."/>
            <person name="Allen L.Z."/>
            <person name="Kuo A."/>
            <person name="Grigoriev I.V."/>
            <person name="Allen A.E."/>
            <person name="Hazlebeck D."/>
            <person name="Allen E.E."/>
        </authorList>
    </citation>
    <scope>NUCLEOTIDE SEQUENCE</scope>
    <source>
        <strain evidence="3">Hildebrandi</strain>
    </source>
</reference>
<dbReference type="Proteomes" id="UP000693970">
    <property type="component" value="Unassembled WGS sequence"/>
</dbReference>
<sequence>MADLYNLLEELEENEAAEHDGEERNKENDPRRETIETMAMTEFGDEEEEELESPQHIGQFVRTSNLDRSDDINEDHRDRDAEAAAFFRDLEDGPTMMMHNPYEETTQREQLDIVPNELYSKLQHHWLQERHCPELLPYDKDMVQAFLQDFEENQEKLDELMTSSHADELLIGNILQQDLDRAKFVLSDWLTQRLNKMEQHPFHILDEKFDHMSEQEKEHLQGYSEAMKKLLFGTVLNNLQEAWQTLDAPNMIEKPDYEGYHFWLVKEEIMDKDGQKHEAGVCLVAKYLDMKEHMTDNNVELLI</sequence>
<evidence type="ECO:0000313" key="4">
    <source>
        <dbReference type="Proteomes" id="UP000693970"/>
    </source>
</evidence>
<protein>
    <recommendedName>
        <fullName evidence="2">GINS subunit domain-containing protein</fullName>
    </recommendedName>
</protein>
<dbReference type="CDD" id="cd11711">
    <property type="entry name" value="GINS_A_Sld5"/>
    <property type="match status" value="1"/>
</dbReference>
<name>A0A9K3M5E8_9STRA</name>
<feature type="region of interest" description="Disordered" evidence="1">
    <location>
        <begin position="12"/>
        <end position="34"/>
    </location>
</feature>
<dbReference type="PANTHER" id="PTHR21206:SF0">
    <property type="entry name" value="DNA REPLICATION COMPLEX GINS PROTEIN SLD5"/>
    <property type="match status" value="1"/>
</dbReference>
<reference evidence="3" key="2">
    <citation type="submission" date="2021-04" db="EMBL/GenBank/DDBJ databases">
        <authorList>
            <person name="Podell S."/>
        </authorList>
    </citation>
    <scope>NUCLEOTIDE SEQUENCE</scope>
    <source>
        <strain evidence="3">Hildebrandi</strain>
    </source>
</reference>
<accession>A0A9K3M5E8</accession>
<dbReference type="OrthoDB" id="338231at2759"/>
<evidence type="ECO:0000256" key="1">
    <source>
        <dbReference type="SAM" id="MobiDB-lite"/>
    </source>
</evidence>
<gene>
    <name evidence="3" type="ORF">IV203_013352</name>
</gene>